<dbReference type="Pfam" id="PF07556">
    <property type="entry name" value="DUF1538"/>
    <property type="match status" value="2"/>
</dbReference>
<feature type="transmembrane region" description="Helical" evidence="1">
    <location>
        <begin position="255"/>
        <end position="273"/>
    </location>
</feature>
<feature type="transmembrane region" description="Helical" evidence="1">
    <location>
        <begin position="363"/>
        <end position="385"/>
    </location>
</feature>
<feature type="transmembrane region" description="Helical" evidence="1">
    <location>
        <begin position="143"/>
        <end position="159"/>
    </location>
</feature>
<evidence type="ECO:0000313" key="2">
    <source>
        <dbReference type="EMBL" id="CUH92104.1"/>
    </source>
</evidence>
<feature type="transmembrane region" description="Helical" evidence="1">
    <location>
        <begin position="391"/>
        <end position="411"/>
    </location>
</feature>
<dbReference type="Proteomes" id="UP000196053">
    <property type="component" value="Chromosome I"/>
</dbReference>
<dbReference type="RefSeq" id="WP_087758733.1">
    <property type="nucleotide sequence ID" value="NZ_LN879430.1"/>
</dbReference>
<keyword evidence="3" id="KW-1185">Reference proteome</keyword>
<keyword evidence="1" id="KW-0472">Membrane</keyword>
<evidence type="ECO:0000256" key="1">
    <source>
        <dbReference type="SAM" id="Phobius"/>
    </source>
</evidence>
<feature type="transmembrane region" description="Helical" evidence="1">
    <location>
        <begin position="203"/>
        <end position="225"/>
    </location>
</feature>
<accession>A0A0K8J413</accession>
<keyword evidence="1" id="KW-1133">Transmembrane helix</keyword>
<proteinExistence type="predicted"/>
<feature type="transmembrane region" description="Helical" evidence="1">
    <location>
        <begin position="114"/>
        <end position="136"/>
    </location>
</feature>
<sequence length="541" mass="58354">MKKLLLSKFKEAALSVLPIIIIVAILNFTVAPMSLYNMMLFLISAFVMILGIALFNLGVDISLMPIGENIGAALVKSKNLIFIIFLTFLIGVFVTVAEPDLFVLAGQINGVPDAFIIMAVALGVGLALILAFLRILFQIKLSYILMACYAIAFILSAFTEKNFLSIAFESGAVTTGPIMVPFIMALGLGLASVRGDKTSEEDSFGLISLCLIGPIITVMILGMFFNPAGGSALTLPEINSISNIIRLFLINIPEYMRQVALALFPMLLLFSIYQVTKLHLSKKNILRITIGTIYTFVGLVLFLLSVNIGFMPAGYLLGNTLVQNIPTWVLVLIGLIMGYFVVAAEPAVFVLKEQVEEVTEGSISAKAMGLGLSLGVGVSVALSMIRVITGISILYFVIPGYLIALILTFIVPPLFTSIAFDSGAVASGPLAATFLLPFAIGASEALGGNIYSDAFGIVALIAMTPVITLQLFGLTYVIKLRKIQNQNPLPVGDDNIIYYDDEDIEEDVSSDNVEERVDVNDINRYNSTKDDAHTKNIEAEV</sequence>
<feature type="transmembrane region" description="Helical" evidence="1">
    <location>
        <begin position="171"/>
        <end position="191"/>
    </location>
</feature>
<name>A0A0K8J413_9FIRM</name>
<organism evidence="2 3">
    <name type="scientific">Herbinix luporum</name>
    <dbReference type="NCBI Taxonomy" id="1679721"/>
    <lineage>
        <taxon>Bacteria</taxon>
        <taxon>Bacillati</taxon>
        <taxon>Bacillota</taxon>
        <taxon>Clostridia</taxon>
        <taxon>Lachnospirales</taxon>
        <taxon>Lachnospiraceae</taxon>
        <taxon>Herbinix</taxon>
    </lineage>
</organism>
<feature type="transmembrane region" description="Helical" evidence="1">
    <location>
        <begin position="80"/>
        <end position="102"/>
    </location>
</feature>
<feature type="transmembrane region" description="Helical" evidence="1">
    <location>
        <begin position="454"/>
        <end position="478"/>
    </location>
</feature>
<feature type="transmembrane region" description="Helical" evidence="1">
    <location>
        <begin position="285"/>
        <end position="308"/>
    </location>
</feature>
<protein>
    <submittedName>
        <fullName evidence="2">Putative membrane protein</fullName>
    </submittedName>
</protein>
<dbReference type="AlphaFoldDB" id="A0A0K8J413"/>
<gene>
    <name evidence="2" type="ORF">SD1D_0552</name>
</gene>
<feature type="transmembrane region" description="Helical" evidence="1">
    <location>
        <begin position="423"/>
        <end position="442"/>
    </location>
</feature>
<keyword evidence="1" id="KW-0812">Transmembrane</keyword>
<dbReference type="OrthoDB" id="9805989at2"/>
<feature type="transmembrane region" description="Helical" evidence="1">
    <location>
        <begin position="12"/>
        <end position="30"/>
    </location>
</feature>
<dbReference type="EMBL" id="LN879430">
    <property type="protein sequence ID" value="CUH92104.1"/>
    <property type="molecule type" value="Genomic_DNA"/>
</dbReference>
<feature type="transmembrane region" description="Helical" evidence="1">
    <location>
        <begin position="328"/>
        <end position="351"/>
    </location>
</feature>
<evidence type="ECO:0000313" key="3">
    <source>
        <dbReference type="Proteomes" id="UP000196053"/>
    </source>
</evidence>
<dbReference type="InterPro" id="IPR011435">
    <property type="entry name" value="UmpAB"/>
</dbReference>
<dbReference type="KEGG" id="hsd:SD1D_0552"/>
<feature type="transmembrane region" description="Helical" evidence="1">
    <location>
        <begin position="36"/>
        <end position="59"/>
    </location>
</feature>
<reference evidence="3" key="1">
    <citation type="submission" date="2015-09" db="EMBL/GenBank/DDBJ databases">
        <authorList>
            <person name="Wibberg D."/>
        </authorList>
    </citation>
    <scope>NUCLEOTIDE SEQUENCE [LARGE SCALE GENOMIC DNA]</scope>
    <source>
        <strain evidence="3">SD1D</strain>
    </source>
</reference>